<sequence length="499" mass="52632">MGSLRAGRTAVSRLNFGSLVEETGETGGGRPRVVIAGGGPAGLLCAAVLAKAGAEVSVHEKATSIEGWSDRSYAIVLNARGREALLAVDPSLHDRVCAVSSPRRATVMHGGGGGSPVVVPKNVTDFALTRSALVESLASFCASALGVGVRFGEGVEGVEEVEDDMLQVRLTNGNAIECTHVVGADGKWSAVRCAIERQGRFLCREHVCGSWGIRFNLSKCSSSLSKWQPDATHVFSPLTRKGQMYALASPLPDGRVSSSLVLFDSILKDFAWAGPLQTGKGGRAEDRGDWRDDTLSSQAGFDSDSARELALLLEKELPSFASFLVEVGGSQLVPASFGEDSDRNTLTSSLEELIRKEARRSARASWLEVCSPPSRSGSAETEEHSGMNCVGEPSLSALGGRVLLLGDSGHAMAPSLGEGCNAALESVSVLQSFIQGKHQIHQNGERFPGSKERKLTSRLSTEELSKAFAQFGPERAARVRNIQLRSATASGASGVTINP</sequence>
<feature type="compositionally biased region" description="Basic and acidic residues" evidence="7">
    <location>
        <begin position="282"/>
        <end position="294"/>
    </location>
</feature>
<comment type="cofactor">
    <cofactor evidence="1">
        <name>FAD</name>
        <dbReference type="ChEBI" id="CHEBI:57692"/>
    </cofactor>
</comment>
<accession>A0A0G4I060</accession>
<dbReference type="EMBL" id="CDMZ01004581">
    <property type="protein sequence ID" value="CEM50185.1"/>
    <property type="molecule type" value="Genomic_DNA"/>
</dbReference>
<dbReference type="Pfam" id="PF01494">
    <property type="entry name" value="FAD_binding_3"/>
    <property type="match status" value="1"/>
</dbReference>
<evidence type="ECO:0000256" key="4">
    <source>
        <dbReference type="ARBA" id="ARBA00022857"/>
    </source>
</evidence>
<organism evidence="9">
    <name type="scientific">Chromera velia CCMP2878</name>
    <dbReference type="NCBI Taxonomy" id="1169474"/>
    <lineage>
        <taxon>Eukaryota</taxon>
        <taxon>Sar</taxon>
        <taxon>Alveolata</taxon>
        <taxon>Colpodellida</taxon>
        <taxon>Chromeraceae</taxon>
        <taxon>Chromera</taxon>
    </lineage>
</organism>
<feature type="region of interest" description="Disordered" evidence="7">
    <location>
        <begin position="278"/>
        <end position="299"/>
    </location>
</feature>
<evidence type="ECO:0000256" key="5">
    <source>
        <dbReference type="ARBA" id="ARBA00023002"/>
    </source>
</evidence>
<keyword evidence="6" id="KW-0503">Monooxygenase</keyword>
<dbReference type="AlphaFoldDB" id="A0A0G4I060"/>
<dbReference type="VEuPathDB" id="CryptoDB:Cvel_1607"/>
<dbReference type="GO" id="GO:0070189">
    <property type="term" value="P:kynurenine metabolic process"/>
    <property type="evidence" value="ECO:0007669"/>
    <property type="project" value="TreeGrafter"/>
</dbReference>
<evidence type="ECO:0000256" key="3">
    <source>
        <dbReference type="ARBA" id="ARBA00022827"/>
    </source>
</evidence>
<gene>
    <name evidence="9" type="ORF">Cvel_1607</name>
</gene>
<dbReference type="PANTHER" id="PTHR46028:SF2">
    <property type="entry name" value="KYNURENINE 3-MONOOXYGENASE"/>
    <property type="match status" value="1"/>
</dbReference>
<evidence type="ECO:0000256" key="1">
    <source>
        <dbReference type="ARBA" id="ARBA00001974"/>
    </source>
</evidence>
<feature type="domain" description="FAD-binding" evidence="8">
    <location>
        <begin position="32"/>
        <end position="198"/>
    </location>
</feature>
<keyword evidence="5" id="KW-0560">Oxidoreductase</keyword>
<dbReference type="GO" id="GO:0071949">
    <property type="term" value="F:FAD binding"/>
    <property type="evidence" value="ECO:0007669"/>
    <property type="project" value="InterPro"/>
</dbReference>
<evidence type="ECO:0000256" key="2">
    <source>
        <dbReference type="ARBA" id="ARBA00022630"/>
    </source>
</evidence>
<name>A0A0G4I060_9ALVE</name>
<dbReference type="PRINTS" id="PR00420">
    <property type="entry name" value="RNGMNOXGNASE"/>
</dbReference>
<proteinExistence type="predicted"/>
<keyword evidence="2" id="KW-0285">Flavoprotein</keyword>
<feature type="region of interest" description="Disordered" evidence="7">
    <location>
        <begin position="369"/>
        <end position="388"/>
    </location>
</feature>
<reference evidence="9" key="1">
    <citation type="submission" date="2014-11" db="EMBL/GenBank/DDBJ databases">
        <authorList>
            <person name="Otto D Thomas"/>
            <person name="Naeem Raeece"/>
        </authorList>
    </citation>
    <scope>NUCLEOTIDE SEQUENCE</scope>
</reference>
<dbReference type="GO" id="GO:0004502">
    <property type="term" value="F:kynurenine 3-monooxygenase activity"/>
    <property type="evidence" value="ECO:0007669"/>
    <property type="project" value="TreeGrafter"/>
</dbReference>
<evidence type="ECO:0000313" key="9">
    <source>
        <dbReference type="EMBL" id="CEM50185.1"/>
    </source>
</evidence>
<keyword evidence="3" id="KW-0274">FAD</keyword>
<dbReference type="InterPro" id="IPR036188">
    <property type="entry name" value="FAD/NAD-bd_sf"/>
</dbReference>
<keyword evidence="4" id="KW-0521">NADP</keyword>
<dbReference type="InterPro" id="IPR002938">
    <property type="entry name" value="FAD-bd"/>
</dbReference>
<evidence type="ECO:0000256" key="6">
    <source>
        <dbReference type="ARBA" id="ARBA00023033"/>
    </source>
</evidence>
<evidence type="ECO:0000259" key="8">
    <source>
        <dbReference type="Pfam" id="PF01494"/>
    </source>
</evidence>
<dbReference type="SUPFAM" id="SSF51905">
    <property type="entry name" value="FAD/NAD(P)-binding domain"/>
    <property type="match status" value="1"/>
</dbReference>
<protein>
    <recommendedName>
        <fullName evidence="8">FAD-binding domain-containing protein</fullName>
    </recommendedName>
</protein>
<dbReference type="PANTHER" id="PTHR46028">
    <property type="entry name" value="KYNURENINE 3-MONOOXYGENASE"/>
    <property type="match status" value="1"/>
</dbReference>
<dbReference type="Gene3D" id="3.50.50.60">
    <property type="entry name" value="FAD/NAD(P)-binding domain"/>
    <property type="match status" value="2"/>
</dbReference>
<evidence type="ECO:0000256" key="7">
    <source>
        <dbReference type="SAM" id="MobiDB-lite"/>
    </source>
</evidence>